<feature type="domain" description="N-acetyltransferase" evidence="1">
    <location>
        <begin position="21"/>
        <end position="181"/>
    </location>
</feature>
<dbReference type="Gene3D" id="3.40.630.30">
    <property type="match status" value="1"/>
</dbReference>
<dbReference type="EC" id="2.3.-.-" evidence="2"/>
<gene>
    <name evidence="2" type="ORF">ACFPME_04610</name>
</gene>
<evidence type="ECO:0000259" key="1">
    <source>
        <dbReference type="PROSITE" id="PS51186"/>
    </source>
</evidence>
<evidence type="ECO:0000313" key="3">
    <source>
        <dbReference type="Proteomes" id="UP001596013"/>
    </source>
</evidence>
<keyword evidence="2" id="KW-0012">Acyltransferase</keyword>
<dbReference type="SUPFAM" id="SSF55729">
    <property type="entry name" value="Acyl-CoA N-acyltransferases (Nat)"/>
    <property type="match status" value="1"/>
</dbReference>
<name>A0ABW0JJ07_9GAMM</name>
<comment type="caution">
    <text evidence="2">The sequence shown here is derived from an EMBL/GenBank/DDBJ whole genome shotgun (WGS) entry which is preliminary data.</text>
</comment>
<dbReference type="PANTHER" id="PTHR43792">
    <property type="entry name" value="GNAT FAMILY, PUTATIVE (AFU_ORTHOLOGUE AFUA_3G00765)-RELATED-RELATED"/>
    <property type="match status" value="1"/>
</dbReference>
<accession>A0ABW0JJ07</accession>
<dbReference type="PROSITE" id="PS51186">
    <property type="entry name" value="GNAT"/>
    <property type="match status" value="1"/>
</dbReference>
<dbReference type="GO" id="GO:0016746">
    <property type="term" value="F:acyltransferase activity"/>
    <property type="evidence" value="ECO:0007669"/>
    <property type="project" value="UniProtKB-KW"/>
</dbReference>
<protein>
    <submittedName>
        <fullName evidence="2">GNAT family N-acetyltransferase</fullName>
        <ecNumber evidence="2">2.3.-.-</ecNumber>
    </submittedName>
</protein>
<keyword evidence="2" id="KW-0808">Transferase</keyword>
<proteinExistence type="predicted"/>
<dbReference type="Proteomes" id="UP001596013">
    <property type="component" value="Unassembled WGS sequence"/>
</dbReference>
<dbReference type="InterPro" id="IPR051531">
    <property type="entry name" value="N-acetyltransferase"/>
</dbReference>
<dbReference type="PANTHER" id="PTHR43792:SF1">
    <property type="entry name" value="N-ACETYLTRANSFERASE DOMAIN-CONTAINING PROTEIN"/>
    <property type="match status" value="1"/>
</dbReference>
<dbReference type="Pfam" id="PF13302">
    <property type="entry name" value="Acetyltransf_3"/>
    <property type="match status" value="1"/>
</dbReference>
<sequence>MEPAGEGRYEGAVPVLETARLRLRAHRIGDHAARTAMLSDPGVTRYLGGRPLTGEEVWRRLLQFIGLWNLLGYGYWAVEEKDTGRYVGDIGFADFHRDMQPSLAGMLEFGWVLAAHSHGKGYASEAVAAAMVWGEQHFGALRAVCIIDPENLPSIRVAEKAGFTLWQETTYHDAPTLVFSR</sequence>
<dbReference type="EMBL" id="JBHSMK010000002">
    <property type="protein sequence ID" value="MFC5435826.1"/>
    <property type="molecule type" value="Genomic_DNA"/>
</dbReference>
<evidence type="ECO:0000313" key="2">
    <source>
        <dbReference type="EMBL" id="MFC5435826.1"/>
    </source>
</evidence>
<dbReference type="InterPro" id="IPR000182">
    <property type="entry name" value="GNAT_dom"/>
</dbReference>
<reference evidence="3" key="1">
    <citation type="journal article" date="2019" name="Int. J. Syst. Evol. Microbiol.">
        <title>The Global Catalogue of Microorganisms (GCM) 10K type strain sequencing project: providing services to taxonomists for standard genome sequencing and annotation.</title>
        <authorList>
            <consortium name="The Broad Institute Genomics Platform"/>
            <consortium name="The Broad Institute Genome Sequencing Center for Infectious Disease"/>
            <person name="Wu L."/>
            <person name="Ma J."/>
        </authorList>
    </citation>
    <scope>NUCLEOTIDE SEQUENCE [LARGE SCALE GENOMIC DNA]</scope>
    <source>
        <strain evidence="3">JCM 17130</strain>
    </source>
</reference>
<keyword evidence="3" id="KW-1185">Reference proteome</keyword>
<dbReference type="RefSeq" id="WP_377302492.1">
    <property type="nucleotide sequence ID" value="NZ_JBHSMK010000002.1"/>
</dbReference>
<organism evidence="2 3">
    <name type="scientific">Rhodanobacter umsongensis</name>
    <dbReference type="NCBI Taxonomy" id="633153"/>
    <lineage>
        <taxon>Bacteria</taxon>
        <taxon>Pseudomonadati</taxon>
        <taxon>Pseudomonadota</taxon>
        <taxon>Gammaproteobacteria</taxon>
        <taxon>Lysobacterales</taxon>
        <taxon>Rhodanobacteraceae</taxon>
        <taxon>Rhodanobacter</taxon>
    </lineage>
</organism>
<dbReference type="InterPro" id="IPR016181">
    <property type="entry name" value="Acyl_CoA_acyltransferase"/>
</dbReference>